<dbReference type="InterPro" id="IPR020904">
    <property type="entry name" value="Sc_DH/Rdtase_CS"/>
</dbReference>
<dbReference type="Proteomes" id="UP001355056">
    <property type="component" value="Unassembled WGS sequence"/>
</dbReference>
<dbReference type="InterPro" id="IPR057326">
    <property type="entry name" value="KR_dom"/>
</dbReference>
<dbReference type="SUPFAM" id="SSF51735">
    <property type="entry name" value="NAD(P)-binding Rossmann-fold domains"/>
    <property type="match status" value="1"/>
</dbReference>
<evidence type="ECO:0000313" key="5">
    <source>
        <dbReference type="Proteomes" id="UP001355056"/>
    </source>
</evidence>
<dbReference type="SMART" id="SM00822">
    <property type="entry name" value="PKS_KR"/>
    <property type="match status" value="1"/>
</dbReference>
<dbReference type="PRINTS" id="PR00081">
    <property type="entry name" value="GDHRDH"/>
</dbReference>
<dbReference type="InterPro" id="IPR036291">
    <property type="entry name" value="NAD(P)-bd_dom_sf"/>
</dbReference>
<dbReference type="PANTHER" id="PTHR43639:SF1">
    <property type="entry name" value="SHORT-CHAIN DEHYDROGENASE_REDUCTASE FAMILY PROTEIN"/>
    <property type="match status" value="1"/>
</dbReference>
<feature type="domain" description="Ketoreductase" evidence="3">
    <location>
        <begin position="6"/>
        <end position="192"/>
    </location>
</feature>
<evidence type="ECO:0000313" key="4">
    <source>
        <dbReference type="EMBL" id="MEG3184494.1"/>
    </source>
</evidence>
<accession>A0ABU7Z082</accession>
<dbReference type="EC" id="1.1.1.47" evidence="4"/>
<dbReference type="PRINTS" id="PR00080">
    <property type="entry name" value="SDRFAMILY"/>
</dbReference>
<organism evidence="4 5">
    <name type="scientific">Novilysobacter erysipheiresistens</name>
    <dbReference type="NCBI Taxonomy" id="1749332"/>
    <lineage>
        <taxon>Bacteria</taxon>
        <taxon>Pseudomonadati</taxon>
        <taxon>Pseudomonadota</taxon>
        <taxon>Gammaproteobacteria</taxon>
        <taxon>Lysobacterales</taxon>
        <taxon>Lysobacteraceae</taxon>
        <taxon>Novilysobacter</taxon>
    </lineage>
</organism>
<dbReference type="InterPro" id="IPR002347">
    <property type="entry name" value="SDR_fam"/>
</dbReference>
<dbReference type="PANTHER" id="PTHR43639">
    <property type="entry name" value="OXIDOREDUCTASE, SHORT-CHAIN DEHYDROGENASE/REDUCTASE FAMILY (AFU_ORTHOLOGUE AFUA_5G02870)"/>
    <property type="match status" value="1"/>
</dbReference>
<proteinExistence type="inferred from homology"/>
<dbReference type="RefSeq" id="WP_332617073.1">
    <property type="nucleotide sequence ID" value="NZ_JAXGFP010000005.1"/>
</dbReference>
<evidence type="ECO:0000256" key="2">
    <source>
        <dbReference type="ARBA" id="ARBA00023002"/>
    </source>
</evidence>
<dbReference type="GO" id="GO:0047936">
    <property type="term" value="F:glucose 1-dehydrogenase [NAD(P)+] activity"/>
    <property type="evidence" value="ECO:0007669"/>
    <property type="project" value="UniProtKB-EC"/>
</dbReference>
<name>A0ABU7Z082_9GAMM</name>
<keyword evidence="2 4" id="KW-0560">Oxidoreductase</keyword>
<keyword evidence="5" id="KW-1185">Reference proteome</keyword>
<sequence>MRLQDKVALVTGSGQGIGRGIAVRLAREGAKVVIVDLHDDADSRKTLAMVEEVGGDGWVLAADIGDVAAVRTMVDAAADQAGRIDILVNNAGVEHFAAFHEVDEADYDRVLDINLKGAFFTAQAFVRHCRAAKRGGRIINISSVHEQLPFPNFASYAASKGGLKMLMRNLAVELAPLGITVNNIAPGAIRTPINAPVLDDPALLEPLLANIPLNRLGTTQDVAGVAAFLASSDADYITGSTVYVDGGLMWDYEEKRIRSDERGADKSGGDD</sequence>
<dbReference type="NCBIfam" id="NF005559">
    <property type="entry name" value="PRK07231.1"/>
    <property type="match status" value="1"/>
</dbReference>
<protein>
    <submittedName>
        <fullName evidence="4">Glucose 1-dehydrogenase</fullName>
        <ecNumber evidence="4">1.1.1.47</ecNumber>
    </submittedName>
</protein>
<dbReference type="Pfam" id="PF13561">
    <property type="entry name" value="adh_short_C2"/>
    <property type="match status" value="1"/>
</dbReference>
<dbReference type="Gene3D" id="3.40.50.720">
    <property type="entry name" value="NAD(P)-binding Rossmann-like Domain"/>
    <property type="match status" value="1"/>
</dbReference>
<evidence type="ECO:0000256" key="1">
    <source>
        <dbReference type="ARBA" id="ARBA00006484"/>
    </source>
</evidence>
<comment type="similarity">
    <text evidence="1">Belongs to the short-chain dehydrogenases/reductases (SDR) family.</text>
</comment>
<comment type="caution">
    <text evidence="4">The sequence shown here is derived from an EMBL/GenBank/DDBJ whole genome shotgun (WGS) entry which is preliminary data.</text>
</comment>
<evidence type="ECO:0000259" key="3">
    <source>
        <dbReference type="SMART" id="SM00822"/>
    </source>
</evidence>
<dbReference type="EMBL" id="JAXGFP010000005">
    <property type="protein sequence ID" value="MEG3184494.1"/>
    <property type="molecule type" value="Genomic_DNA"/>
</dbReference>
<dbReference type="PROSITE" id="PS00061">
    <property type="entry name" value="ADH_SHORT"/>
    <property type="match status" value="1"/>
</dbReference>
<gene>
    <name evidence="4" type="ORF">SNE34_10785</name>
</gene>
<reference evidence="4 5" key="1">
    <citation type="journal article" date="2016" name="Int. J. Syst. Evol. Microbiol.">
        <title>Lysobacter erysipheiresistens sp. nov., an antagonist of powdery mildew, isolated from tobacco-cultivated soil.</title>
        <authorList>
            <person name="Xie B."/>
            <person name="Li T."/>
            <person name="Lin X."/>
            <person name="Wang C.J."/>
            <person name="Chen Y.J."/>
            <person name="Liu W.J."/>
            <person name="Zhao Z.W."/>
        </authorList>
    </citation>
    <scope>NUCLEOTIDE SEQUENCE [LARGE SCALE GENOMIC DNA]</scope>
    <source>
        <strain evidence="4 5">RS-LYSO-3</strain>
    </source>
</reference>